<comment type="caution">
    <text evidence="3">The sequence shown here is derived from an EMBL/GenBank/DDBJ whole genome shotgun (WGS) entry which is preliminary data.</text>
</comment>
<evidence type="ECO:0000259" key="2">
    <source>
        <dbReference type="PROSITE" id="PS51782"/>
    </source>
</evidence>
<evidence type="ECO:0000313" key="4">
    <source>
        <dbReference type="Proteomes" id="UP001228446"/>
    </source>
</evidence>
<dbReference type="EMBL" id="JAVIBX010000035">
    <property type="protein sequence ID" value="MDQ8833748.1"/>
    <property type="molecule type" value="Genomic_DNA"/>
</dbReference>
<feature type="domain" description="LysM" evidence="2">
    <location>
        <begin position="71"/>
        <end position="115"/>
    </location>
</feature>
<proteinExistence type="predicted"/>
<name>A0ABU1B4I4_9STRE</name>
<feature type="region of interest" description="Disordered" evidence="1">
    <location>
        <begin position="164"/>
        <end position="255"/>
    </location>
</feature>
<dbReference type="PROSITE" id="PS00430">
    <property type="entry name" value="TONB_DEPENDENT_REC_1"/>
    <property type="match status" value="1"/>
</dbReference>
<dbReference type="InterPro" id="IPR058593">
    <property type="entry name" value="ARB_07466-like_C"/>
</dbReference>
<dbReference type="CDD" id="cd00118">
    <property type="entry name" value="LysM"/>
    <property type="match status" value="1"/>
</dbReference>
<dbReference type="RefSeq" id="WP_308937819.1">
    <property type="nucleotide sequence ID" value="NZ_JAVIBP010000006.1"/>
</dbReference>
<keyword evidence="4" id="KW-1185">Reference proteome</keyword>
<dbReference type="Gene3D" id="3.10.350.10">
    <property type="entry name" value="LysM domain"/>
    <property type="match status" value="1"/>
</dbReference>
<dbReference type="SMART" id="SM00257">
    <property type="entry name" value="LysM"/>
    <property type="match status" value="1"/>
</dbReference>
<organism evidence="3 4">
    <name type="scientific">Streptococcus ruminantium</name>
    <dbReference type="NCBI Taxonomy" id="1917441"/>
    <lineage>
        <taxon>Bacteria</taxon>
        <taxon>Bacillati</taxon>
        <taxon>Bacillota</taxon>
        <taxon>Bacilli</taxon>
        <taxon>Lactobacillales</taxon>
        <taxon>Streptococcaceae</taxon>
        <taxon>Streptococcus</taxon>
    </lineage>
</organism>
<sequence>MKRKRTNKPTHMRRKRKTPIIKTNKKILYTSSLALSLLTTGMVSPNVLAIEWTPRTVADISPEIIREDGKVTYTVKYGDTLSVIATAMNVDMNLLAKINQIADVNLIFPNTVLTTIVDQNNQVRQVEVEAPVQDGASEPVQARVDLTTNQMTVDDTVIQLDQVPSVDATSTSTEPLVPEADSSVSVPAALTSPTSEESSVESSADSPVSAPVALTDPTPEDSPVEQPKNHVAVPSTEAELPSEKAEEALVETSSQESPVLAVAPAVATSNSPYDIGLQPQVAAFRSEVANAFNITSFSGYRPNDPGDHGKGLAIDFMVPERSILGDQVAAYAIDRLHAKNINYVIWKQRFYAPYDNIYGPAYTWNLMPDRGSVTENHYDHVHVSFK</sequence>
<dbReference type="InterPro" id="IPR036779">
    <property type="entry name" value="LysM_dom_sf"/>
</dbReference>
<evidence type="ECO:0000256" key="1">
    <source>
        <dbReference type="SAM" id="MobiDB-lite"/>
    </source>
</evidence>
<accession>A0ABU1B4I4</accession>
<gene>
    <name evidence="3" type="ORF">RFF62_08210</name>
</gene>
<dbReference type="Pfam" id="PF26571">
    <property type="entry name" value="VldE"/>
    <property type="match status" value="1"/>
</dbReference>
<protein>
    <submittedName>
        <fullName evidence="3">LysM peptidoglycan-binding domain-containing protein</fullName>
    </submittedName>
</protein>
<dbReference type="InterPro" id="IPR010916">
    <property type="entry name" value="TonB_box_CS"/>
</dbReference>
<evidence type="ECO:0000313" key="3">
    <source>
        <dbReference type="EMBL" id="MDQ8833748.1"/>
    </source>
</evidence>
<reference evidence="3 4" key="1">
    <citation type="submission" date="2023-08" db="EMBL/GenBank/DDBJ databases">
        <title>Streptococcus ruminantium-associated sheep mastitis outbreak detected in Italy is distinct from bovine isolates.</title>
        <authorList>
            <person name="Rosa M.N."/>
            <person name="Vezina B."/>
            <person name="Tola S."/>
        </authorList>
    </citation>
    <scope>NUCLEOTIDE SEQUENCE [LARGE SCALE GENOMIC DNA]</scope>
    <source>
        <strain evidence="3 4">OM6730</strain>
    </source>
</reference>
<dbReference type="InterPro" id="IPR018392">
    <property type="entry name" value="LysM"/>
</dbReference>
<dbReference type="SUPFAM" id="SSF54106">
    <property type="entry name" value="LysM domain"/>
    <property type="match status" value="1"/>
</dbReference>
<dbReference type="PROSITE" id="PS51782">
    <property type="entry name" value="LYSM"/>
    <property type="match status" value="1"/>
</dbReference>
<feature type="compositionally biased region" description="Low complexity" evidence="1">
    <location>
        <begin position="192"/>
        <end position="213"/>
    </location>
</feature>
<dbReference type="Pfam" id="PF01476">
    <property type="entry name" value="LysM"/>
    <property type="match status" value="1"/>
</dbReference>
<dbReference type="Proteomes" id="UP001228446">
    <property type="component" value="Unassembled WGS sequence"/>
</dbReference>